<evidence type="ECO:0000313" key="3">
    <source>
        <dbReference type="Proteomes" id="UP000437736"/>
    </source>
</evidence>
<accession>A0ABW9QWW4</accession>
<gene>
    <name evidence="2" type="ORF">GHK86_15600</name>
</gene>
<dbReference type="Gene3D" id="3.20.20.100">
    <property type="entry name" value="NADP-dependent oxidoreductase domain"/>
    <property type="match status" value="1"/>
</dbReference>
<sequence length="298" mass="32443">MTTTSRRVPTAPFGRTGHTSSRVIFGAAALSTLTDDEAAPLLGLLDEFGVNHLDTAASYGDSELRLAPWLAGRREDFFLATKTGERTGPAARAELERSLGRLGVDHVDLVQLHNLVEEDEWETVHGPGGALEALLAARDEGLTRFVGVTGHGLRIAGMHRRSLARHDYDSVLLPYNWVLLRDPAYRADVEALLETCAERDVAVQTIKSAARRRWRDAGGDHLSWYEPIHEPTALARSVRWVLADPQRFLNSSSEPTLLRTILEAAAGGGGAPSDAELAADAESLGVEPLFDGDRLERI</sequence>
<proteinExistence type="predicted"/>
<dbReference type="InterPro" id="IPR036812">
    <property type="entry name" value="NAD(P)_OxRdtase_dom_sf"/>
</dbReference>
<organism evidence="2 3">
    <name type="scientific">Acidiferrimicrobium australe</name>
    <dbReference type="NCBI Taxonomy" id="2664430"/>
    <lineage>
        <taxon>Bacteria</taxon>
        <taxon>Bacillati</taxon>
        <taxon>Actinomycetota</taxon>
        <taxon>Acidimicrobiia</taxon>
        <taxon>Acidimicrobiales</taxon>
        <taxon>Acidimicrobiaceae</taxon>
        <taxon>Acidiferrimicrobium</taxon>
    </lineage>
</organism>
<dbReference type="PANTHER" id="PTHR43312:SF1">
    <property type="entry name" value="NADP-DEPENDENT OXIDOREDUCTASE DOMAIN-CONTAINING PROTEIN"/>
    <property type="match status" value="1"/>
</dbReference>
<dbReference type="Proteomes" id="UP000437736">
    <property type="component" value="Unassembled WGS sequence"/>
</dbReference>
<dbReference type="Pfam" id="PF00248">
    <property type="entry name" value="Aldo_ket_red"/>
    <property type="match status" value="1"/>
</dbReference>
<dbReference type="PANTHER" id="PTHR43312">
    <property type="entry name" value="D-THREO-ALDOSE 1-DEHYDROGENASE"/>
    <property type="match status" value="1"/>
</dbReference>
<evidence type="ECO:0000313" key="2">
    <source>
        <dbReference type="EMBL" id="MST34141.1"/>
    </source>
</evidence>
<dbReference type="EMBL" id="WJHE01000867">
    <property type="protein sequence ID" value="MST34141.1"/>
    <property type="molecule type" value="Genomic_DNA"/>
</dbReference>
<feature type="domain" description="NADP-dependent oxidoreductase" evidence="1">
    <location>
        <begin position="23"/>
        <end position="203"/>
    </location>
</feature>
<evidence type="ECO:0000259" key="1">
    <source>
        <dbReference type="Pfam" id="PF00248"/>
    </source>
</evidence>
<keyword evidence="3" id="KW-1185">Reference proteome</keyword>
<name>A0ABW9QWW4_9ACTN</name>
<dbReference type="SUPFAM" id="SSF51430">
    <property type="entry name" value="NAD(P)-linked oxidoreductase"/>
    <property type="match status" value="1"/>
</dbReference>
<protein>
    <submittedName>
        <fullName evidence="2">Aldo/keto reductase</fullName>
    </submittedName>
</protein>
<reference evidence="2 3" key="1">
    <citation type="submission" date="2019-11" db="EMBL/GenBank/DDBJ databases">
        <title>Acidiferrimicrobium australis gen. nov., sp. nov., an acidophilic and obligately heterotrophic, member of the Actinobacteria that catalyses dissimilatory oxido- reduction of iron isolated from metal-rich acidic water in Chile.</title>
        <authorList>
            <person name="Gonzalez D."/>
            <person name="Huber K."/>
            <person name="Hedrich S."/>
            <person name="Rojas-Villalobos C."/>
            <person name="Quatrini R."/>
            <person name="Dinamarca M.A."/>
            <person name="Schwarz A."/>
            <person name="Canales C."/>
            <person name="Nancucheo I."/>
        </authorList>
    </citation>
    <scope>NUCLEOTIDE SEQUENCE [LARGE SCALE GENOMIC DNA]</scope>
    <source>
        <strain evidence="2 3">USS-CCA1</strain>
    </source>
</reference>
<dbReference type="InterPro" id="IPR053135">
    <property type="entry name" value="AKR2_Oxidoreductase"/>
</dbReference>
<dbReference type="CDD" id="cd19100">
    <property type="entry name" value="AKR_unchar"/>
    <property type="match status" value="1"/>
</dbReference>
<comment type="caution">
    <text evidence="2">The sequence shown here is derived from an EMBL/GenBank/DDBJ whole genome shotgun (WGS) entry which is preliminary data.</text>
</comment>
<dbReference type="InterPro" id="IPR023210">
    <property type="entry name" value="NADP_OxRdtase_dom"/>
</dbReference>